<dbReference type="EMBL" id="PIPV01000002">
    <property type="protein sequence ID" value="RUO57760.1"/>
    <property type="molecule type" value="Genomic_DNA"/>
</dbReference>
<keyword evidence="1" id="KW-1133">Transmembrane helix</keyword>
<evidence type="ECO:0000313" key="3">
    <source>
        <dbReference type="Proteomes" id="UP000287330"/>
    </source>
</evidence>
<dbReference type="RefSeq" id="WP_110572920.1">
    <property type="nucleotide sequence ID" value="NZ_PIPV01000002.1"/>
</dbReference>
<keyword evidence="1" id="KW-0812">Transmembrane</keyword>
<gene>
    <name evidence="2" type="ORF">CWE25_04645</name>
</gene>
<keyword evidence="3" id="KW-1185">Reference proteome</keyword>
<evidence type="ECO:0000313" key="2">
    <source>
        <dbReference type="EMBL" id="RUO57760.1"/>
    </source>
</evidence>
<reference evidence="3" key="1">
    <citation type="journal article" date="2018" name="Front. Microbiol.">
        <title>Genome-Based Analysis Reveals the Taxonomy and Diversity of the Family Idiomarinaceae.</title>
        <authorList>
            <person name="Liu Y."/>
            <person name="Lai Q."/>
            <person name="Shao Z."/>
        </authorList>
    </citation>
    <scope>NUCLEOTIDE SEQUENCE [LARGE SCALE GENOMIC DNA]</scope>
    <source>
        <strain evidence="3">F23</strain>
    </source>
</reference>
<feature type="transmembrane region" description="Helical" evidence="1">
    <location>
        <begin position="76"/>
        <end position="93"/>
    </location>
</feature>
<organism evidence="2 3">
    <name type="scientific">Idiomarina fontislapidosi</name>
    <dbReference type="NCBI Taxonomy" id="263723"/>
    <lineage>
        <taxon>Bacteria</taxon>
        <taxon>Pseudomonadati</taxon>
        <taxon>Pseudomonadota</taxon>
        <taxon>Gammaproteobacteria</taxon>
        <taxon>Alteromonadales</taxon>
        <taxon>Idiomarinaceae</taxon>
        <taxon>Idiomarina</taxon>
    </lineage>
</organism>
<dbReference type="AlphaFoldDB" id="A0A432Y9V6"/>
<sequence>MTKTALEKHSYFLAIVFALLGIVGIVDYLYKYSFHTEDLLKGLGFLLMAPFAYFYPSIDGVKKASTSTHAVLWSKYLSYVGIALATAGFIFQWL</sequence>
<keyword evidence="1" id="KW-0472">Membrane</keyword>
<proteinExistence type="predicted"/>
<name>A0A432Y9V6_9GAMM</name>
<feature type="transmembrane region" description="Helical" evidence="1">
    <location>
        <begin position="12"/>
        <end position="30"/>
    </location>
</feature>
<feature type="transmembrane region" description="Helical" evidence="1">
    <location>
        <begin position="39"/>
        <end position="56"/>
    </location>
</feature>
<accession>A0A432Y9V6</accession>
<comment type="caution">
    <text evidence="2">The sequence shown here is derived from an EMBL/GenBank/DDBJ whole genome shotgun (WGS) entry which is preliminary data.</text>
</comment>
<dbReference type="OrthoDB" id="6238714at2"/>
<protein>
    <submittedName>
        <fullName evidence="2">Uncharacterized protein</fullName>
    </submittedName>
</protein>
<dbReference type="Proteomes" id="UP000287330">
    <property type="component" value="Unassembled WGS sequence"/>
</dbReference>
<evidence type="ECO:0000256" key="1">
    <source>
        <dbReference type="SAM" id="Phobius"/>
    </source>
</evidence>